<dbReference type="Pfam" id="PF04203">
    <property type="entry name" value="Sortase"/>
    <property type="match status" value="1"/>
</dbReference>
<dbReference type="Proteomes" id="UP000017052">
    <property type="component" value="Unassembled WGS sequence"/>
</dbReference>
<evidence type="ECO:0000313" key="5">
    <source>
        <dbReference type="Proteomes" id="UP000017052"/>
    </source>
</evidence>
<dbReference type="InterPro" id="IPR005754">
    <property type="entry name" value="Sortase"/>
</dbReference>
<keyword evidence="3" id="KW-1133">Transmembrane helix</keyword>
<feature type="region of interest" description="Disordered" evidence="2">
    <location>
        <begin position="45"/>
        <end position="64"/>
    </location>
</feature>
<dbReference type="AlphaFoldDB" id="U2QS46"/>
<dbReference type="EMBL" id="ACVN02000126">
    <property type="protein sequence ID" value="ERK59024.1"/>
    <property type="molecule type" value="Genomic_DNA"/>
</dbReference>
<gene>
    <name evidence="4" type="ORF">HMPREF0682_0389</name>
</gene>
<keyword evidence="3" id="KW-0812">Transmembrane</keyword>
<keyword evidence="3" id="KW-0472">Membrane</keyword>
<dbReference type="Gene3D" id="2.40.260.10">
    <property type="entry name" value="Sortase"/>
    <property type="match status" value="1"/>
</dbReference>
<evidence type="ECO:0000313" key="4">
    <source>
        <dbReference type="EMBL" id="ERK59024.1"/>
    </source>
</evidence>
<evidence type="ECO:0000256" key="1">
    <source>
        <dbReference type="ARBA" id="ARBA00022801"/>
    </source>
</evidence>
<dbReference type="CDD" id="cd05829">
    <property type="entry name" value="Sortase_F"/>
    <property type="match status" value="1"/>
</dbReference>
<evidence type="ECO:0000256" key="2">
    <source>
        <dbReference type="SAM" id="MobiDB-lite"/>
    </source>
</evidence>
<keyword evidence="1" id="KW-0378">Hydrolase</keyword>
<dbReference type="GeneID" id="95360514"/>
<feature type="compositionally biased region" description="Low complexity" evidence="2">
    <location>
        <begin position="45"/>
        <end position="55"/>
    </location>
</feature>
<feature type="transmembrane region" description="Helical" evidence="3">
    <location>
        <begin position="12"/>
        <end position="30"/>
    </location>
</feature>
<accession>U2QS46</accession>
<dbReference type="OrthoDB" id="3734011at2"/>
<comment type="caution">
    <text evidence="4">The sequence shown here is derived from an EMBL/GenBank/DDBJ whole genome shotgun (WGS) entry which is preliminary data.</text>
</comment>
<organism evidence="4 5">
    <name type="scientific">Propionibacterium acidifaciens F0233</name>
    <dbReference type="NCBI Taxonomy" id="553198"/>
    <lineage>
        <taxon>Bacteria</taxon>
        <taxon>Bacillati</taxon>
        <taxon>Actinomycetota</taxon>
        <taxon>Actinomycetes</taxon>
        <taxon>Propionibacteriales</taxon>
        <taxon>Propionibacteriaceae</taxon>
        <taxon>Propionibacterium</taxon>
    </lineage>
</organism>
<dbReference type="RefSeq" id="WP_021797101.1">
    <property type="nucleotide sequence ID" value="NZ_ACVN02000126.1"/>
</dbReference>
<evidence type="ECO:0000256" key="3">
    <source>
        <dbReference type="SAM" id="Phobius"/>
    </source>
</evidence>
<keyword evidence="5" id="KW-1185">Reference proteome</keyword>
<protein>
    <submittedName>
        <fullName evidence="4">Sortase family protein</fullName>
    </submittedName>
</protein>
<reference evidence="4" key="1">
    <citation type="submission" date="2013-08" db="EMBL/GenBank/DDBJ databases">
        <authorList>
            <person name="Durkin A.S."/>
            <person name="Haft D.R."/>
            <person name="McCorrison J."/>
            <person name="Torralba M."/>
            <person name="Gillis M."/>
            <person name="Haft D.H."/>
            <person name="Methe B."/>
            <person name="Sutton G."/>
            <person name="Nelson K.E."/>
        </authorList>
    </citation>
    <scope>NUCLEOTIDE SEQUENCE [LARGE SCALE GENOMIC DNA]</scope>
    <source>
        <strain evidence="4">F0233</strain>
    </source>
</reference>
<sequence length="221" mass="23602">MKKTTKRRLGVGIPLLIVVLVAAYLGWRWYRMRPSDYEQRIPVYPASSSAEPSPAGDVPEGCASDPSPIVGTHITFDGHTESLSLLSLGLDAEGLPGTPPGNEGYTVAWWNGGPAVGSAQGKAVLTSHTFRYGGALGNDLNDGMLKTGDVIRISDDAGDTVCYRFTNALKIYVDTYDPDSDVLYDNGGDPKIVIVVCSDYPSDGGDPQARVLYYADLVRAA</sequence>
<dbReference type="GO" id="GO:0016787">
    <property type="term" value="F:hydrolase activity"/>
    <property type="evidence" value="ECO:0007669"/>
    <property type="project" value="UniProtKB-KW"/>
</dbReference>
<dbReference type="InterPro" id="IPR023365">
    <property type="entry name" value="Sortase_dom-sf"/>
</dbReference>
<dbReference type="InterPro" id="IPR042001">
    <property type="entry name" value="Sortase_F"/>
</dbReference>
<name>U2QS46_9ACTN</name>
<proteinExistence type="predicted"/>